<evidence type="ECO:0000259" key="1">
    <source>
        <dbReference type="SMART" id="SM00471"/>
    </source>
</evidence>
<feature type="domain" description="HD/PDEase" evidence="1">
    <location>
        <begin position="64"/>
        <end position="254"/>
    </location>
</feature>
<organism evidence="2">
    <name type="scientific">Thermogladius calderae</name>
    <dbReference type="NCBI Taxonomy" id="1200300"/>
    <lineage>
        <taxon>Archaea</taxon>
        <taxon>Thermoproteota</taxon>
        <taxon>Thermoprotei</taxon>
        <taxon>Desulfurococcales</taxon>
        <taxon>Desulfurococcaceae</taxon>
        <taxon>Thermogladius</taxon>
    </lineage>
</organism>
<dbReference type="GO" id="GO:0006203">
    <property type="term" value="P:dGTP catabolic process"/>
    <property type="evidence" value="ECO:0007669"/>
    <property type="project" value="TreeGrafter"/>
</dbReference>
<dbReference type="PANTHER" id="PTHR11373">
    <property type="entry name" value="DEOXYNUCLEOSIDE TRIPHOSPHATE TRIPHOSPHOHYDROLASE"/>
    <property type="match status" value="1"/>
</dbReference>
<dbReference type="InterPro" id="IPR006674">
    <property type="entry name" value="HD_domain"/>
</dbReference>
<dbReference type="PANTHER" id="PTHR11373:SF4">
    <property type="entry name" value="DEOXYNUCLEOSIDE TRIPHOSPHATE TRIPHOSPHOHYDROLASE SAMHD1"/>
    <property type="match status" value="1"/>
</dbReference>
<proteinExistence type="predicted"/>
<dbReference type="EMBL" id="DRYK01000025">
    <property type="protein sequence ID" value="HHP67469.1"/>
    <property type="molecule type" value="Genomic_DNA"/>
</dbReference>
<dbReference type="SUPFAM" id="SSF109604">
    <property type="entry name" value="HD-domain/PDEase-like"/>
    <property type="match status" value="1"/>
</dbReference>
<protein>
    <submittedName>
        <fullName evidence="2">HD domain-containing protein</fullName>
    </submittedName>
</protein>
<accession>A0A7J3XY98</accession>
<evidence type="ECO:0000313" key="2">
    <source>
        <dbReference type="EMBL" id="HHP67469.1"/>
    </source>
</evidence>
<dbReference type="InterPro" id="IPR050135">
    <property type="entry name" value="dGTPase-like"/>
</dbReference>
<sequence>MIELTAKSNLFPWMLPFNAQVRDVIYSYIDYIKGMEDAVIDSWPIQRLRYILQLQMAHFVYPSATHTRFSHSLGVMHVSYKYVTYLVKGSLDFLSGSKHFTELTSRLKELSLAARLLGLLHDIGHGPFSHAFDEYVYKTRDFLPLTVGNHEVVGYLIYRDYLRKRIDEALKSSSKTLGVDAEYVLSILDEGMKPPFGMREYTDLARNNTLSLDDFFIPRPEKALSTIIRLIVRDYIYTSDIIDYLKRDAYYTGLAIGEINEEWVLRNTFIVDYHGLLAPSISGKAVDDLVRLLEARKLMYKNVYFHHVNIAFVETIGRLLKCIRSRITGILQDMFSKGEWSSYVVLNDFNVYGLLHSLAMGKGGDLECEDKEFGRKALESLFVTRKPVWKLLDRETLKLEDARVLFSPRFSREVKNKIRSEIVAELNSRFSNLQLSEDDVLTLYNKIDVFPSAGSEIVKNLLVVVVKDSKVLDYKEVSLSSFAQRHGLVPEAMVSVYLDRSKYKMLEESEIGEAREIVANIINDLVKTGTSEAPETS</sequence>
<gene>
    <name evidence="2" type="ORF">ENM60_01535</name>
</gene>
<dbReference type="SMART" id="SM00471">
    <property type="entry name" value="HDc"/>
    <property type="match status" value="1"/>
</dbReference>
<dbReference type="InterPro" id="IPR003607">
    <property type="entry name" value="HD/PDEase_dom"/>
</dbReference>
<dbReference type="AlphaFoldDB" id="A0A7J3XY98"/>
<dbReference type="Pfam" id="PF01966">
    <property type="entry name" value="HD"/>
    <property type="match status" value="1"/>
</dbReference>
<dbReference type="Gene3D" id="1.10.3210.10">
    <property type="entry name" value="Hypothetical protein af1432"/>
    <property type="match status" value="1"/>
</dbReference>
<comment type="caution">
    <text evidence="2">The sequence shown here is derived from an EMBL/GenBank/DDBJ whole genome shotgun (WGS) entry which is preliminary data.</text>
</comment>
<dbReference type="GO" id="GO:0008832">
    <property type="term" value="F:dGTPase activity"/>
    <property type="evidence" value="ECO:0007669"/>
    <property type="project" value="TreeGrafter"/>
</dbReference>
<dbReference type="CDD" id="cd00077">
    <property type="entry name" value="HDc"/>
    <property type="match status" value="1"/>
</dbReference>
<reference evidence="2" key="1">
    <citation type="journal article" date="2020" name="mSystems">
        <title>Genome- and Community-Level Interaction Insights into Carbon Utilization and Element Cycling Functions of Hydrothermarchaeota in Hydrothermal Sediment.</title>
        <authorList>
            <person name="Zhou Z."/>
            <person name="Liu Y."/>
            <person name="Xu W."/>
            <person name="Pan J."/>
            <person name="Luo Z.H."/>
            <person name="Li M."/>
        </authorList>
    </citation>
    <scope>NUCLEOTIDE SEQUENCE [LARGE SCALE GENOMIC DNA]</scope>
    <source>
        <strain evidence="2">SpSt-110</strain>
    </source>
</reference>
<name>A0A7J3XY98_9CREN</name>